<dbReference type="FunFam" id="3.80.30.20:FF:000001">
    <property type="entry name" value="tRNA-2-methylthio-N(6)-dimethylallyladenosine synthase 2"/>
    <property type="match status" value="1"/>
</dbReference>
<dbReference type="Gene3D" id="3.40.50.12160">
    <property type="entry name" value="Methylthiotransferase, N-terminal domain"/>
    <property type="match status" value="1"/>
</dbReference>
<keyword evidence="6" id="KW-0479">Metal-binding</keyword>
<dbReference type="PROSITE" id="PS51918">
    <property type="entry name" value="RADICAL_SAM"/>
    <property type="match status" value="1"/>
</dbReference>
<evidence type="ECO:0000256" key="5">
    <source>
        <dbReference type="ARBA" id="ARBA00022691"/>
    </source>
</evidence>
<evidence type="ECO:0000256" key="1">
    <source>
        <dbReference type="ARBA" id="ARBA00001966"/>
    </source>
</evidence>
<dbReference type="Gene3D" id="3.80.30.20">
    <property type="entry name" value="tm_1862 like domain"/>
    <property type="match status" value="1"/>
</dbReference>
<dbReference type="InterPro" id="IPR006638">
    <property type="entry name" value="Elp3/MiaA/NifB-like_rSAM"/>
</dbReference>
<dbReference type="FunFam" id="3.40.50.12160:FF:000003">
    <property type="entry name" value="CDK5 regulatory subunit-associated protein 1"/>
    <property type="match status" value="1"/>
</dbReference>
<dbReference type="SUPFAM" id="SSF102114">
    <property type="entry name" value="Radical SAM enzymes"/>
    <property type="match status" value="1"/>
</dbReference>
<proteinExistence type="predicted"/>
<organism evidence="16 17">
    <name type="scientific">Candidatus Caccopulliclostridium gallistercoris</name>
    <dbReference type="NCBI Taxonomy" id="2840719"/>
    <lineage>
        <taxon>Bacteria</taxon>
        <taxon>Bacillati</taxon>
        <taxon>Bacillota</taxon>
        <taxon>Clostridia</taxon>
        <taxon>Candidatus Caccopulliclostridium</taxon>
    </lineage>
</organism>
<dbReference type="InterPro" id="IPR038135">
    <property type="entry name" value="Methylthiotransferase_N_sf"/>
</dbReference>
<evidence type="ECO:0000256" key="11">
    <source>
        <dbReference type="ARBA" id="ARBA00068570"/>
    </source>
</evidence>
<evidence type="ECO:0000256" key="7">
    <source>
        <dbReference type="ARBA" id="ARBA00023004"/>
    </source>
</evidence>
<keyword evidence="7" id="KW-0408">Iron</keyword>
<evidence type="ECO:0000256" key="2">
    <source>
        <dbReference type="ARBA" id="ARBA00003234"/>
    </source>
</evidence>
<dbReference type="Proteomes" id="UP000886861">
    <property type="component" value="Unassembled WGS sequence"/>
</dbReference>
<dbReference type="InterPro" id="IPR006463">
    <property type="entry name" value="MiaB_methiolase"/>
</dbReference>
<dbReference type="SFLD" id="SFLDG01082">
    <property type="entry name" value="B12-binding_domain_containing"/>
    <property type="match status" value="1"/>
</dbReference>
<dbReference type="InterPro" id="IPR023404">
    <property type="entry name" value="rSAM_horseshoe"/>
</dbReference>
<evidence type="ECO:0000256" key="3">
    <source>
        <dbReference type="ARBA" id="ARBA00022485"/>
    </source>
</evidence>
<dbReference type="SFLD" id="SFLDS00029">
    <property type="entry name" value="Radical_SAM"/>
    <property type="match status" value="1"/>
</dbReference>
<dbReference type="Pfam" id="PF00919">
    <property type="entry name" value="UPF0004"/>
    <property type="match status" value="1"/>
</dbReference>
<keyword evidence="5" id="KW-0949">S-adenosyl-L-methionine</keyword>
<reference evidence="16" key="2">
    <citation type="journal article" date="2021" name="PeerJ">
        <title>Extensive microbial diversity within the chicken gut microbiome revealed by metagenomics and culture.</title>
        <authorList>
            <person name="Gilroy R."/>
            <person name="Ravi A."/>
            <person name="Getino M."/>
            <person name="Pursley I."/>
            <person name="Horton D.L."/>
            <person name="Alikhan N.F."/>
            <person name="Baker D."/>
            <person name="Gharbi K."/>
            <person name="Hall N."/>
            <person name="Watson M."/>
            <person name="Adriaenssens E.M."/>
            <person name="Foster-Nyarko E."/>
            <person name="Jarju S."/>
            <person name="Secka A."/>
            <person name="Antonio M."/>
            <person name="Oren A."/>
            <person name="Chaudhuri R.R."/>
            <person name="La Ragione R."/>
            <person name="Hildebrand F."/>
            <person name="Pallen M.J."/>
        </authorList>
    </citation>
    <scope>NUCLEOTIDE SEQUENCE</scope>
    <source>
        <strain evidence="16">CHK186-9395</strain>
    </source>
</reference>
<keyword evidence="8" id="KW-0411">Iron-sulfur</keyword>
<protein>
    <recommendedName>
        <fullName evidence="11">tRNA-2-methylthio-N(6)-dimethylallyladenosine synthase</fullName>
        <ecNumber evidence="9">2.8.4.3</ecNumber>
    </recommendedName>
    <alternativeName>
        <fullName evidence="13">(Dimethylallyl)adenosine tRNA methylthiotransferase MiaB</fullName>
    </alternativeName>
    <alternativeName>
        <fullName evidence="12">tRNA-i(6)A37 methylthiotransferase</fullName>
    </alternativeName>
</protein>
<dbReference type="GO" id="GO:0005829">
    <property type="term" value="C:cytosol"/>
    <property type="evidence" value="ECO:0007669"/>
    <property type="project" value="TreeGrafter"/>
</dbReference>
<dbReference type="AlphaFoldDB" id="A0A9D1SY57"/>
<dbReference type="GO" id="GO:0046872">
    <property type="term" value="F:metal ion binding"/>
    <property type="evidence" value="ECO:0007669"/>
    <property type="project" value="UniProtKB-KW"/>
</dbReference>
<dbReference type="EC" id="2.8.4.3" evidence="9"/>
<evidence type="ECO:0000256" key="13">
    <source>
        <dbReference type="ARBA" id="ARBA00081141"/>
    </source>
</evidence>
<evidence type="ECO:0000256" key="12">
    <source>
        <dbReference type="ARBA" id="ARBA00080698"/>
    </source>
</evidence>
<dbReference type="SFLD" id="SFLDG01061">
    <property type="entry name" value="methylthiotransferase"/>
    <property type="match status" value="1"/>
</dbReference>
<dbReference type="InterPro" id="IPR005839">
    <property type="entry name" value="Methylthiotransferase"/>
</dbReference>
<evidence type="ECO:0000259" key="15">
    <source>
        <dbReference type="PROSITE" id="PS51918"/>
    </source>
</evidence>
<dbReference type="SFLD" id="SFLDF00273">
    <property type="entry name" value="(dimethylallyl)adenosine_tRNA"/>
    <property type="match status" value="1"/>
</dbReference>
<evidence type="ECO:0000256" key="6">
    <source>
        <dbReference type="ARBA" id="ARBA00022723"/>
    </source>
</evidence>
<evidence type="ECO:0000256" key="8">
    <source>
        <dbReference type="ARBA" id="ARBA00023014"/>
    </source>
</evidence>
<name>A0A9D1SY57_9FIRM</name>
<dbReference type="CDD" id="cd01335">
    <property type="entry name" value="Radical_SAM"/>
    <property type="match status" value="1"/>
</dbReference>
<dbReference type="InterPro" id="IPR007197">
    <property type="entry name" value="rSAM"/>
</dbReference>
<evidence type="ECO:0000256" key="10">
    <source>
        <dbReference type="ARBA" id="ARBA00051425"/>
    </source>
</evidence>
<evidence type="ECO:0000256" key="4">
    <source>
        <dbReference type="ARBA" id="ARBA00022679"/>
    </source>
</evidence>
<gene>
    <name evidence="16" type="primary">miaB</name>
    <name evidence="16" type="ORF">IAA62_00680</name>
</gene>
<comment type="caution">
    <text evidence="16">The sequence shown here is derived from an EMBL/GenBank/DDBJ whole genome shotgun (WGS) entry which is preliminary data.</text>
</comment>
<dbReference type="PANTHER" id="PTHR43020">
    <property type="entry name" value="CDK5 REGULATORY SUBUNIT-ASSOCIATED PROTEIN 1"/>
    <property type="match status" value="1"/>
</dbReference>
<dbReference type="InterPro" id="IPR020612">
    <property type="entry name" value="Methylthiotransferase_CS"/>
</dbReference>
<comment type="function">
    <text evidence="2">Catalyzes the methylthiolation of N6-(dimethylallyl)adenosine (i(6)A), leading to the formation of 2-methylthio-N6-(dimethylallyl)adenosine (ms(2)i(6)A) at position 37 in tRNAs that read codons beginning with uridine.</text>
</comment>
<sequence length="376" mass="42663">MSKTYFITTYGCQLNVHESEKLAGVLKQRGFLPATKLEDADVIVFNTCAIREGAEDRVFGNVGALKKLKRAHKEKIIAVCGCMTQQKAKAEKLYEMFPFIDIIFGTSNLYKFEEFLDKKTKRLLAYDEDFNLLGEDMPFYRTSGENAWVNIMQGCNNFCTYCIVPYVRGRERSRASADILKEVEKAVKDGYKLITLLGQNVNSYGKDCGEISFAELLTKVSEIEGDFKIAFMTSHPKDLTSDVIDVVANNPKLLKEIHLPVQSGSNRILERMNRKYTVEKYLGIIDEIKAKIPNVRITTDIIVGFPGETEEDFEKTCDLVRRVGYDGIFAFMYSVREGTVAEKMDGQVPENIKNIRVNKILNLEKEIKGKLKNGNN</sequence>
<evidence type="ECO:0000256" key="9">
    <source>
        <dbReference type="ARBA" id="ARBA00033765"/>
    </source>
</evidence>
<evidence type="ECO:0000313" key="16">
    <source>
        <dbReference type="EMBL" id="HIV01060.1"/>
    </source>
</evidence>
<comment type="cofactor">
    <cofactor evidence="1">
        <name>[4Fe-4S] cluster</name>
        <dbReference type="ChEBI" id="CHEBI:49883"/>
    </cofactor>
</comment>
<dbReference type="Pfam" id="PF04055">
    <property type="entry name" value="Radical_SAM"/>
    <property type="match status" value="1"/>
</dbReference>
<dbReference type="InterPro" id="IPR013848">
    <property type="entry name" value="Methylthiotransferase_N"/>
</dbReference>
<dbReference type="GO" id="GO:0035597">
    <property type="term" value="F:tRNA-2-methylthio-N(6)-dimethylallyladenosine(37) synthase activity"/>
    <property type="evidence" value="ECO:0007669"/>
    <property type="project" value="UniProtKB-EC"/>
</dbReference>
<keyword evidence="4 16" id="KW-0808">Transferase</keyword>
<dbReference type="PROSITE" id="PS01278">
    <property type="entry name" value="MTTASE_RADICAL"/>
    <property type="match status" value="1"/>
</dbReference>
<feature type="domain" description="MTTase N-terminal" evidence="14">
    <location>
        <begin position="3"/>
        <end position="121"/>
    </location>
</feature>
<dbReference type="InterPro" id="IPR058240">
    <property type="entry name" value="rSAM_sf"/>
</dbReference>
<evidence type="ECO:0000259" key="14">
    <source>
        <dbReference type="PROSITE" id="PS51449"/>
    </source>
</evidence>
<dbReference type="PANTHER" id="PTHR43020:SF2">
    <property type="entry name" value="MITOCHONDRIAL TRNA METHYLTHIOTRANSFERASE CDK5RAP1"/>
    <property type="match status" value="1"/>
</dbReference>
<reference evidence="16" key="1">
    <citation type="submission" date="2020-10" db="EMBL/GenBank/DDBJ databases">
        <authorList>
            <person name="Gilroy R."/>
        </authorList>
    </citation>
    <scope>NUCLEOTIDE SEQUENCE</scope>
    <source>
        <strain evidence="16">CHK186-9395</strain>
    </source>
</reference>
<evidence type="ECO:0000313" key="17">
    <source>
        <dbReference type="Proteomes" id="UP000886861"/>
    </source>
</evidence>
<dbReference type="PROSITE" id="PS51449">
    <property type="entry name" value="MTTASE_N"/>
    <property type="match status" value="1"/>
</dbReference>
<comment type="catalytic activity">
    <reaction evidence="10">
        <text>N(6)-dimethylallyladenosine(37) in tRNA + (sulfur carrier)-SH + AH2 + 2 S-adenosyl-L-methionine = 2-methylsulfanyl-N(6)-dimethylallyladenosine(37) in tRNA + (sulfur carrier)-H + 5'-deoxyadenosine + L-methionine + A + S-adenosyl-L-homocysteine + 2 H(+)</text>
        <dbReference type="Rhea" id="RHEA:37067"/>
        <dbReference type="Rhea" id="RHEA-COMP:10375"/>
        <dbReference type="Rhea" id="RHEA-COMP:10376"/>
        <dbReference type="Rhea" id="RHEA-COMP:14737"/>
        <dbReference type="Rhea" id="RHEA-COMP:14739"/>
        <dbReference type="ChEBI" id="CHEBI:13193"/>
        <dbReference type="ChEBI" id="CHEBI:15378"/>
        <dbReference type="ChEBI" id="CHEBI:17319"/>
        <dbReference type="ChEBI" id="CHEBI:17499"/>
        <dbReference type="ChEBI" id="CHEBI:29917"/>
        <dbReference type="ChEBI" id="CHEBI:57844"/>
        <dbReference type="ChEBI" id="CHEBI:57856"/>
        <dbReference type="ChEBI" id="CHEBI:59789"/>
        <dbReference type="ChEBI" id="CHEBI:64428"/>
        <dbReference type="ChEBI" id="CHEBI:74415"/>
        <dbReference type="ChEBI" id="CHEBI:74417"/>
        <dbReference type="EC" id="2.8.4.3"/>
    </reaction>
</comment>
<keyword evidence="3" id="KW-0004">4Fe-4S</keyword>
<feature type="domain" description="Radical SAM core" evidence="15">
    <location>
        <begin position="141"/>
        <end position="370"/>
    </location>
</feature>
<accession>A0A9D1SY57</accession>
<dbReference type="SMART" id="SM00729">
    <property type="entry name" value="Elp3"/>
    <property type="match status" value="1"/>
</dbReference>
<dbReference type="EMBL" id="DVOJ01000003">
    <property type="protein sequence ID" value="HIV01060.1"/>
    <property type="molecule type" value="Genomic_DNA"/>
</dbReference>
<dbReference type="NCBIfam" id="TIGR01574">
    <property type="entry name" value="miaB-methiolase"/>
    <property type="match status" value="1"/>
</dbReference>
<dbReference type="NCBIfam" id="TIGR00089">
    <property type="entry name" value="MiaB/RimO family radical SAM methylthiotransferase"/>
    <property type="match status" value="1"/>
</dbReference>
<dbReference type="GO" id="GO:0051539">
    <property type="term" value="F:4 iron, 4 sulfur cluster binding"/>
    <property type="evidence" value="ECO:0007669"/>
    <property type="project" value="UniProtKB-KW"/>
</dbReference>